<protein>
    <submittedName>
        <fullName evidence="4">(apollo) hypothetical protein</fullName>
    </submittedName>
</protein>
<evidence type="ECO:0000256" key="2">
    <source>
        <dbReference type="ARBA" id="ARBA00022723"/>
    </source>
</evidence>
<dbReference type="Pfam" id="PF13359">
    <property type="entry name" value="DDE_Tnp_4"/>
    <property type="match status" value="1"/>
</dbReference>
<evidence type="ECO:0000313" key="4">
    <source>
        <dbReference type="EMBL" id="CAG5006365.1"/>
    </source>
</evidence>
<dbReference type="OrthoDB" id="2430314at2759"/>
<feature type="domain" description="DDE Tnp4" evidence="3">
    <location>
        <begin position="20"/>
        <end position="112"/>
    </location>
</feature>
<proteinExistence type="predicted"/>
<dbReference type="AlphaFoldDB" id="A0A8S3X6Y5"/>
<feature type="non-terminal residue" evidence="4">
    <location>
        <position position="1"/>
    </location>
</feature>
<evidence type="ECO:0000313" key="5">
    <source>
        <dbReference type="Proteomes" id="UP000691718"/>
    </source>
</evidence>
<organism evidence="4 5">
    <name type="scientific">Parnassius apollo</name>
    <name type="common">Apollo butterfly</name>
    <name type="synonym">Papilio apollo</name>
    <dbReference type="NCBI Taxonomy" id="110799"/>
    <lineage>
        <taxon>Eukaryota</taxon>
        <taxon>Metazoa</taxon>
        <taxon>Ecdysozoa</taxon>
        <taxon>Arthropoda</taxon>
        <taxon>Hexapoda</taxon>
        <taxon>Insecta</taxon>
        <taxon>Pterygota</taxon>
        <taxon>Neoptera</taxon>
        <taxon>Endopterygota</taxon>
        <taxon>Lepidoptera</taxon>
        <taxon>Glossata</taxon>
        <taxon>Ditrysia</taxon>
        <taxon>Papilionoidea</taxon>
        <taxon>Papilionidae</taxon>
        <taxon>Parnassiinae</taxon>
        <taxon>Parnassini</taxon>
        <taxon>Parnassius</taxon>
        <taxon>Parnassius</taxon>
    </lineage>
</organism>
<dbReference type="GO" id="GO:0046872">
    <property type="term" value="F:metal ion binding"/>
    <property type="evidence" value="ECO:0007669"/>
    <property type="project" value="UniProtKB-KW"/>
</dbReference>
<reference evidence="4" key="1">
    <citation type="submission" date="2021-04" db="EMBL/GenBank/DDBJ databases">
        <authorList>
            <person name="Tunstrom K."/>
        </authorList>
    </citation>
    <scope>NUCLEOTIDE SEQUENCE</scope>
</reference>
<sequence>MQALQALEAVEQLEMLRIIVVVCDAKLYIRDIVAIRRGSTHESRIFNESTLKERFERREFRGRLLGDSGYRLEAYLFTPILRSQNEREEKYNPAQIATRNYVERCFGVGKQRNMKNVKPTIVALAVLHNIAIGQQDSVPDHDELKTIVDAELLPQIGEARGRDSNNALLRAFIDRHFRSLR</sequence>
<dbReference type="InterPro" id="IPR027806">
    <property type="entry name" value="HARBI1_dom"/>
</dbReference>
<dbReference type="Proteomes" id="UP000691718">
    <property type="component" value="Unassembled WGS sequence"/>
</dbReference>
<accession>A0A8S3X6Y5</accession>
<comment type="caution">
    <text evidence="4">The sequence shown here is derived from an EMBL/GenBank/DDBJ whole genome shotgun (WGS) entry which is preliminary data.</text>
</comment>
<keyword evidence="5" id="KW-1185">Reference proteome</keyword>
<dbReference type="EMBL" id="CAJQZP010000980">
    <property type="protein sequence ID" value="CAG5006365.1"/>
    <property type="molecule type" value="Genomic_DNA"/>
</dbReference>
<evidence type="ECO:0000259" key="3">
    <source>
        <dbReference type="Pfam" id="PF13359"/>
    </source>
</evidence>
<name>A0A8S3X6Y5_PARAO</name>
<comment type="cofactor">
    <cofactor evidence="1">
        <name>a divalent metal cation</name>
        <dbReference type="ChEBI" id="CHEBI:60240"/>
    </cofactor>
</comment>
<evidence type="ECO:0000256" key="1">
    <source>
        <dbReference type="ARBA" id="ARBA00001968"/>
    </source>
</evidence>
<keyword evidence="2" id="KW-0479">Metal-binding</keyword>
<gene>
    <name evidence="4" type="ORF">PAPOLLO_LOCUS14735</name>
</gene>